<organism evidence="1">
    <name type="scientific">marine sediment metagenome</name>
    <dbReference type="NCBI Taxonomy" id="412755"/>
    <lineage>
        <taxon>unclassified sequences</taxon>
        <taxon>metagenomes</taxon>
        <taxon>ecological metagenomes</taxon>
    </lineage>
</organism>
<reference evidence="1" key="1">
    <citation type="journal article" date="2014" name="Front. Microbiol.">
        <title>High frequency of phylogenetically diverse reductive dehalogenase-homologous genes in deep subseafloor sedimentary metagenomes.</title>
        <authorList>
            <person name="Kawai M."/>
            <person name="Futagami T."/>
            <person name="Toyoda A."/>
            <person name="Takaki Y."/>
            <person name="Nishi S."/>
            <person name="Hori S."/>
            <person name="Arai W."/>
            <person name="Tsubouchi T."/>
            <person name="Morono Y."/>
            <person name="Uchiyama I."/>
            <person name="Ito T."/>
            <person name="Fujiyama A."/>
            <person name="Inagaki F."/>
            <person name="Takami H."/>
        </authorList>
    </citation>
    <scope>NUCLEOTIDE SEQUENCE</scope>
    <source>
        <strain evidence="1">Expedition CK06-06</strain>
    </source>
</reference>
<evidence type="ECO:0000313" key="1">
    <source>
        <dbReference type="EMBL" id="GAI24918.1"/>
    </source>
</evidence>
<accession>X1M0N0</accession>
<protein>
    <submittedName>
        <fullName evidence="1">Uncharacterized protein</fullName>
    </submittedName>
</protein>
<feature type="non-terminal residue" evidence="1">
    <location>
        <position position="1"/>
    </location>
</feature>
<gene>
    <name evidence="1" type="ORF">S06H3_29919</name>
</gene>
<proteinExistence type="predicted"/>
<dbReference type="EMBL" id="BARV01017580">
    <property type="protein sequence ID" value="GAI24918.1"/>
    <property type="molecule type" value="Genomic_DNA"/>
</dbReference>
<sequence>SIREFPYQIELSRTELIAAPRELALKPTTELFRRFSWDPSQDVLREQQKELRL</sequence>
<comment type="caution">
    <text evidence="1">The sequence shown here is derived from an EMBL/GenBank/DDBJ whole genome shotgun (WGS) entry which is preliminary data.</text>
</comment>
<dbReference type="AlphaFoldDB" id="X1M0N0"/>
<name>X1M0N0_9ZZZZ</name>